<dbReference type="CDD" id="cd07505">
    <property type="entry name" value="HAD_BPGM-like"/>
    <property type="match status" value="1"/>
</dbReference>
<dbReference type="NCBIfam" id="TIGR01549">
    <property type="entry name" value="HAD-SF-IA-v1"/>
    <property type="match status" value="1"/>
</dbReference>
<comment type="caution">
    <text evidence="1">The sequence shown here is derived from an EMBL/GenBank/DDBJ whole genome shotgun (WGS) entry which is preliminary data.</text>
</comment>
<dbReference type="Gene3D" id="3.40.50.1000">
    <property type="entry name" value="HAD superfamily/HAD-like"/>
    <property type="match status" value="1"/>
</dbReference>
<dbReference type="PANTHER" id="PTHR18901:SF38">
    <property type="entry name" value="PSEUDOURIDINE-5'-PHOSPHATASE"/>
    <property type="match status" value="1"/>
</dbReference>
<reference evidence="1 2" key="1">
    <citation type="submission" date="2013-06" db="EMBL/GenBank/DDBJ databases">
        <authorList>
            <person name="Weinstock G."/>
            <person name="Sodergren E."/>
            <person name="Clifton S."/>
            <person name="Fulton L."/>
            <person name="Fulton B."/>
            <person name="Courtney L."/>
            <person name="Fronick C."/>
            <person name="Harrison M."/>
            <person name="Strong C."/>
            <person name="Farmer C."/>
            <person name="Delahaunty K."/>
            <person name="Markovic C."/>
            <person name="Hall O."/>
            <person name="Minx P."/>
            <person name="Tomlinson C."/>
            <person name="Mitreva M."/>
            <person name="Nelson J."/>
            <person name="Hou S."/>
            <person name="Wollam A."/>
            <person name="Pepin K.H."/>
            <person name="Johnson M."/>
            <person name="Bhonagiri V."/>
            <person name="Nash W.E."/>
            <person name="Warren W."/>
            <person name="Chinwalla A."/>
            <person name="Mardis E.R."/>
            <person name="Wilson R.K."/>
        </authorList>
    </citation>
    <scope>NUCLEOTIDE SEQUENCE [LARGE SCALE GENOMIC DNA]</scope>
    <source>
        <strain evidence="1 2">ATCC 51271</strain>
    </source>
</reference>
<dbReference type="PRINTS" id="PR00413">
    <property type="entry name" value="HADHALOGNASE"/>
</dbReference>
<accession>V2Y7N5</accession>
<dbReference type="InterPro" id="IPR023198">
    <property type="entry name" value="PGP-like_dom2"/>
</dbReference>
<dbReference type="NCBIfam" id="TIGR01509">
    <property type="entry name" value="HAD-SF-IA-v3"/>
    <property type="match status" value="1"/>
</dbReference>
<dbReference type="PANTHER" id="PTHR18901">
    <property type="entry name" value="2-DEOXYGLUCOSE-6-PHOSPHATE PHOSPHATASE 2"/>
    <property type="match status" value="1"/>
</dbReference>
<dbReference type="SFLD" id="SFLDG01129">
    <property type="entry name" value="C1.5:_HAD__Beta-PGM__Phosphata"/>
    <property type="match status" value="1"/>
</dbReference>
<dbReference type="SUPFAM" id="SSF56784">
    <property type="entry name" value="HAD-like"/>
    <property type="match status" value="1"/>
</dbReference>
<proteinExistence type="predicted"/>
<gene>
    <name evidence="1" type="ORF">GCWU0000282_000856</name>
</gene>
<dbReference type="SFLD" id="SFLDG01135">
    <property type="entry name" value="C1.5.6:_HAD__Beta-PGM__Phospha"/>
    <property type="match status" value="1"/>
</dbReference>
<sequence length="240" mass="27647">MKVGTFMLYVAVAENFVLKGEIMYKAVLFDMDGLVIDTEKHYQKAWIQAAKELGFNMTVKEQLYLRSCTKKYAEPIMQKFFGPDFDYDKVRDRRKEIMDEDLKKFGIEKKPYVDEILDFLKENGIKRALVTATPENRAREYLKETKLENKFDRIICADMVENSKPDPDVYLFACKQLNYKPSDCLALEDSPNGVHSAHSAGVDVIMVPDLSEPDEELSKIILKRAGSLKDVISFLQELPH</sequence>
<dbReference type="SFLD" id="SFLDS00003">
    <property type="entry name" value="Haloacid_Dehalogenase"/>
    <property type="match status" value="1"/>
</dbReference>
<dbReference type="HOGENOM" id="CLU_045011_13_3_9"/>
<protein>
    <submittedName>
        <fullName evidence="1">HAD hydrolase, family IA, variant 3</fullName>
    </submittedName>
</protein>
<dbReference type="STRING" id="592026.GCWU0000282_000856"/>
<name>V2Y7N5_9FIRM</name>
<dbReference type="eggNOG" id="COG0637">
    <property type="taxonomic scope" value="Bacteria"/>
</dbReference>
<evidence type="ECO:0000313" key="1">
    <source>
        <dbReference type="EMBL" id="ESL03691.1"/>
    </source>
</evidence>
<dbReference type="AlphaFoldDB" id="V2Y7N5"/>
<dbReference type="Proteomes" id="UP000018227">
    <property type="component" value="Unassembled WGS sequence"/>
</dbReference>
<dbReference type="InterPro" id="IPR036412">
    <property type="entry name" value="HAD-like_sf"/>
</dbReference>
<keyword evidence="2" id="KW-1185">Reference proteome</keyword>
<dbReference type="EMBL" id="ACIL03000007">
    <property type="protein sequence ID" value="ESL03691.1"/>
    <property type="molecule type" value="Genomic_DNA"/>
</dbReference>
<dbReference type="Gene3D" id="1.10.150.240">
    <property type="entry name" value="Putative phosphatase, domain 2"/>
    <property type="match status" value="1"/>
</dbReference>
<dbReference type="InterPro" id="IPR006439">
    <property type="entry name" value="HAD-SF_hydro_IA"/>
</dbReference>
<keyword evidence="1" id="KW-0378">Hydrolase</keyword>
<dbReference type="Pfam" id="PF13419">
    <property type="entry name" value="HAD_2"/>
    <property type="match status" value="1"/>
</dbReference>
<organism evidence="1 2">
    <name type="scientific">Catonella morbi ATCC 51271</name>
    <dbReference type="NCBI Taxonomy" id="592026"/>
    <lineage>
        <taxon>Bacteria</taxon>
        <taxon>Bacillati</taxon>
        <taxon>Bacillota</taxon>
        <taxon>Clostridia</taxon>
        <taxon>Lachnospirales</taxon>
        <taxon>Lachnospiraceae</taxon>
        <taxon>Catonella</taxon>
    </lineage>
</organism>
<evidence type="ECO:0000313" key="2">
    <source>
        <dbReference type="Proteomes" id="UP000018227"/>
    </source>
</evidence>
<dbReference type="InterPro" id="IPR041492">
    <property type="entry name" value="HAD_2"/>
</dbReference>
<dbReference type="GO" id="GO:0016787">
    <property type="term" value="F:hydrolase activity"/>
    <property type="evidence" value="ECO:0007669"/>
    <property type="project" value="UniProtKB-KW"/>
</dbReference>
<dbReference type="InterPro" id="IPR023214">
    <property type="entry name" value="HAD_sf"/>
</dbReference>